<dbReference type="GO" id="GO:0009279">
    <property type="term" value="C:cell outer membrane"/>
    <property type="evidence" value="ECO:0007669"/>
    <property type="project" value="UniProtKB-SubCell"/>
</dbReference>
<protein>
    <submittedName>
        <fullName evidence="10">SusC/RagA family TonB-linked outer membrane protein</fullName>
    </submittedName>
</protein>
<organism evidence="10 11">
    <name type="scientific">Pedobacter quisquiliarum</name>
    <dbReference type="NCBI Taxonomy" id="1834438"/>
    <lineage>
        <taxon>Bacteria</taxon>
        <taxon>Pseudomonadati</taxon>
        <taxon>Bacteroidota</taxon>
        <taxon>Sphingobacteriia</taxon>
        <taxon>Sphingobacteriales</taxon>
        <taxon>Sphingobacteriaceae</taxon>
        <taxon>Pedobacter</taxon>
    </lineage>
</organism>
<dbReference type="InterPro" id="IPR037066">
    <property type="entry name" value="Plug_dom_sf"/>
</dbReference>
<dbReference type="InterPro" id="IPR023996">
    <property type="entry name" value="TonB-dep_OMP_SusC/RagA"/>
</dbReference>
<dbReference type="RefSeq" id="WP_188627344.1">
    <property type="nucleotide sequence ID" value="NZ_BMIL01000008.1"/>
</dbReference>
<evidence type="ECO:0000256" key="6">
    <source>
        <dbReference type="ARBA" id="ARBA00023237"/>
    </source>
</evidence>
<evidence type="ECO:0000259" key="9">
    <source>
        <dbReference type="Pfam" id="PF07715"/>
    </source>
</evidence>
<evidence type="ECO:0000313" key="11">
    <source>
        <dbReference type="Proteomes" id="UP000651668"/>
    </source>
</evidence>
<sequence>MQKLVQSLLFLFLIVGSAYAQVKTITGTVTSKDDGLPMPSVSIKVKGTSVVSQTGINGTYSIKVPAGGTPVLVFSYVGYASQEINAGNRTTVNLTLAPDQNQLSEVLIVAYGTANKNTYTGSSAQINSADFENRPITNVMSAVAGSAPGIQATTSSGAPGSTPGIRIRGFGSISASNDALYVVDGSVYDGAISNIDPADIESVSLLKDAATAALYGSRAGNGVVLITTKKGKAGRQTLNFKANTGWVSRGLPEYERVDAFQYYPLMWEVQRNTLAYGSSKIPLDIAGGIASGNITTYNGSRYSGIKSLLGYNPFNVADNQIVSAEGVLNPAASLLYADDLDWADQAMQGGKKRQNYTMSYSGGSEKSDYFGSLGYTNDEGYLINSSLKRFNGRLNLNTQPVTWFSTGLNLNGTYSKSRYDNADGGTSFINPFYISRMIAPIYPVHLHDANGALVLDANGQPQYDFGDGRPFASGRHTIYENLNDRQNQVRGAIGARTFGSVHILPGLKATARLSFDFQDTQDRTYDNPNVGDGAPSGRAYQYLYRTTSYTFSQLAEYNKRFDKHNLQVLAGHENYGYKYNYLSGSRSGIIVDGITELVNFATVLGTTSYEDNATIESYLSRVSYDYDSKYLFSGSFRRDGNSKFSPSVRWANFWSVSGGWNINRESFFKASWVDQLKLRASYGVLGNDGGLGYYPYQALYDLGRNNQTEAGIIQRSLSNPDLTWETSKNFDAGVDFSMFGGRLGGSVEYFKRKTDGLIFQVQQPLSNGGSYNDGNFTIPTNIGNLYNSGGELTLTGQIVKGRAFSYTTTLNLTSFKNRITKMPENSPLIQDGTKGYSVGHSIYDFYLRDYYGVDPENGNALYKTNIQTNNTKIIGADTVTSVLGEANYRYTGDSAIPDIYGSMTHNFGYKNFSLDVQFNFQTGGKVYDGAYAALMHGGNYGTALHVDALNRWKNPGDVTNVPRLDNGQVANFAGQSSRFLVDASYFQLNRVTLNYELPKDWMTAIKAQSASIYVSGENLALASKRRGMFPGTSFNGTVGNNYNFSRTISVGVNVNF</sequence>
<dbReference type="Pfam" id="PF13715">
    <property type="entry name" value="CarbopepD_reg_2"/>
    <property type="match status" value="1"/>
</dbReference>
<reference evidence="10" key="1">
    <citation type="journal article" date="2014" name="Int. J. Syst. Evol. Microbiol.">
        <title>Complete genome sequence of Corynebacterium casei LMG S-19264T (=DSM 44701T), isolated from a smear-ripened cheese.</title>
        <authorList>
            <consortium name="US DOE Joint Genome Institute (JGI-PGF)"/>
            <person name="Walter F."/>
            <person name="Albersmeier A."/>
            <person name="Kalinowski J."/>
            <person name="Ruckert C."/>
        </authorList>
    </citation>
    <scope>NUCLEOTIDE SEQUENCE</scope>
    <source>
        <strain evidence="10">CGMCC 1.15343</strain>
    </source>
</reference>
<feature type="chain" id="PRO_5037594351" evidence="8">
    <location>
        <begin position="21"/>
        <end position="1056"/>
    </location>
</feature>
<evidence type="ECO:0000256" key="8">
    <source>
        <dbReference type="SAM" id="SignalP"/>
    </source>
</evidence>
<dbReference type="PROSITE" id="PS52016">
    <property type="entry name" value="TONB_DEPENDENT_REC_3"/>
    <property type="match status" value="1"/>
</dbReference>
<dbReference type="Gene3D" id="2.170.130.10">
    <property type="entry name" value="TonB-dependent receptor, plug domain"/>
    <property type="match status" value="1"/>
</dbReference>
<reference evidence="10" key="2">
    <citation type="submission" date="2020-09" db="EMBL/GenBank/DDBJ databases">
        <authorList>
            <person name="Sun Q."/>
            <person name="Zhou Y."/>
        </authorList>
    </citation>
    <scope>NUCLEOTIDE SEQUENCE</scope>
    <source>
        <strain evidence="10">CGMCC 1.15343</strain>
    </source>
</reference>
<dbReference type="InterPro" id="IPR036942">
    <property type="entry name" value="Beta-barrel_TonB_sf"/>
</dbReference>
<evidence type="ECO:0000256" key="3">
    <source>
        <dbReference type="ARBA" id="ARBA00022452"/>
    </source>
</evidence>
<dbReference type="AlphaFoldDB" id="A0A916UG60"/>
<dbReference type="InterPro" id="IPR008969">
    <property type="entry name" value="CarboxyPept-like_regulatory"/>
</dbReference>
<evidence type="ECO:0000256" key="4">
    <source>
        <dbReference type="ARBA" id="ARBA00022692"/>
    </source>
</evidence>
<evidence type="ECO:0000256" key="5">
    <source>
        <dbReference type="ARBA" id="ARBA00023136"/>
    </source>
</evidence>
<keyword evidence="3 7" id="KW-1134">Transmembrane beta strand</keyword>
<evidence type="ECO:0000256" key="7">
    <source>
        <dbReference type="PROSITE-ProRule" id="PRU01360"/>
    </source>
</evidence>
<keyword evidence="4 7" id="KW-0812">Transmembrane</keyword>
<evidence type="ECO:0000256" key="1">
    <source>
        <dbReference type="ARBA" id="ARBA00004571"/>
    </source>
</evidence>
<dbReference type="Proteomes" id="UP000651668">
    <property type="component" value="Unassembled WGS sequence"/>
</dbReference>
<gene>
    <name evidence="10" type="ORF">GCM10011387_25950</name>
</gene>
<keyword evidence="2 7" id="KW-0813">Transport</keyword>
<dbReference type="InterPro" id="IPR039426">
    <property type="entry name" value="TonB-dep_rcpt-like"/>
</dbReference>
<keyword evidence="11" id="KW-1185">Reference proteome</keyword>
<keyword evidence="5 7" id="KW-0472">Membrane</keyword>
<name>A0A916UG60_9SPHI</name>
<dbReference type="InterPro" id="IPR023997">
    <property type="entry name" value="TonB-dep_OMP_SusC/RagA_CS"/>
</dbReference>
<evidence type="ECO:0000313" key="10">
    <source>
        <dbReference type="EMBL" id="GGC71255.1"/>
    </source>
</evidence>
<comment type="similarity">
    <text evidence="7">Belongs to the TonB-dependent receptor family.</text>
</comment>
<keyword evidence="6 7" id="KW-0998">Cell outer membrane</keyword>
<dbReference type="NCBIfam" id="TIGR04057">
    <property type="entry name" value="SusC_RagA_signa"/>
    <property type="match status" value="1"/>
</dbReference>
<dbReference type="EMBL" id="BMIL01000008">
    <property type="protein sequence ID" value="GGC71255.1"/>
    <property type="molecule type" value="Genomic_DNA"/>
</dbReference>
<feature type="signal peptide" evidence="8">
    <location>
        <begin position="1"/>
        <end position="20"/>
    </location>
</feature>
<accession>A0A916UG60</accession>
<dbReference type="Gene3D" id="2.40.170.20">
    <property type="entry name" value="TonB-dependent receptor, beta-barrel domain"/>
    <property type="match status" value="1"/>
</dbReference>
<dbReference type="SUPFAM" id="SSF56935">
    <property type="entry name" value="Porins"/>
    <property type="match status" value="1"/>
</dbReference>
<dbReference type="Pfam" id="PF07715">
    <property type="entry name" value="Plug"/>
    <property type="match status" value="1"/>
</dbReference>
<proteinExistence type="inferred from homology"/>
<evidence type="ECO:0000256" key="2">
    <source>
        <dbReference type="ARBA" id="ARBA00022448"/>
    </source>
</evidence>
<comment type="subcellular location">
    <subcellularLocation>
        <location evidence="1 7">Cell outer membrane</location>
        <topology evidence="1 7">Multi-pass membrane protein</topology>
    </subcellularLocation>
</comment>
<dbReference type="Gene3D" id="2.60.40.1120">
    <property type="entry name" value="Carboxypeptidase-like, regulatory domain"/>
    <property type="match status" value="1"/>
</dbReference>
<dbReference type="NCBIfam" id="TIGR04056">
    <property type="entry name" value="OMP_RagA_SusC"/>
    <property type="match status" value="1"/>
</dbReference>
<dbReference type="SUPFAM" id="SSF49464">
    <property type="entry name" value="Carboxypeptidase regulatory domain-like"/>
    <property type="match status" value="1"/>
</dbReference>
<dbReference type="InterPro" id="IPR012910">
    <property type="entry name" value="Plug_dom"/>
</dbReference>
<feature type="domain" description="TonB-dependent receptor plug" evidence="9">
    <location>
        <begin position="117"/>
        <end position="223"/>
    </location>
</feature>
<keyword evidence="8" id="KW-0732">Signal</keyword>
<comment type="caution">
    <text evidence="10">The sequence shown here is derived from an EMBL/GenBank/DDBJ whole genome shotgun (WGS) entry which is preliminary data.</text>
</comment>